<dbReference type="PANTHER" id="PTHR18902:SF27">
    <property type="entry name" value="CENTROSOMAL PROTEIN OF 164 KDA"/>
    <property type="match status" value="1"/>
</dbReference>
<dbReference type="GO" id="GO:0005634">
    <property type="term" value="C:nucleus"/>
    <property type="evidence" value="ECO:0007669"/>
    <property type="project" value="UniProtKB-SubCell"/>
</dbReference>
<dbReference type="Pfam" id="PF00397">
    <property type="entry name" value="WW"/>
    <property type="match status" value="1"/>
</dbReference>
<keyword evidence="3" id="KW-0963">Cytoplasm</keyword>
<evidence type="ECO:0000256" key="10">
    <source>
        <dbReference type="ARBA" id="ARBA00023204"/>
    </source>
</evidence>
<keyword evidence="6" id="KW-0227">DNA damage</keyword>
<evidence type="ECO:0000256" key="11">
    <source>
        <dbReference type="ARBA" id="ARBA00023212"/>
    </source>
</evidence>
<dbReference type="SUPFAM" id="SSF51045">
    <property type="entry name" value="WW domain"/>
    <property type="match status" value="1"/>
</dbReference>
<evidence type="ECO:0000256" key="2">
    <source>
        <dbReference type="ARBA" id="ARBA00004123"/>
    </source>
</evidence>
<feature type="region of interest" description="Disordered" evidence="17">
    <location>
        <begin position="672"/>
        <end position="695"/>
    </location>
</feature>
<evidence type="ECO:0000256" key="3">
    <source>
        <dbReference type="ARBA" id="ARBA00022490"/>
    </source>
</evidence>
<feature type="compositionally biased region" description="Low complexity" evidence="17">
    <location>
        <begin position="803"/>
        <end position="814"/>
    </location>
</feature>
<dbReference type="GO" id="GO:0006281">
    <property type="term" value="P:DNA repair"/>
    <property type="evidence" value="ECO:0007669"/>
    <property type="project" value="UniProtKB-KW"/>
</dbReference>
<evidence type="ECO:0000313" key="19">
    <source>
        <dbReference type="EMBL" id="CAL1570812.1"/>
    </source>
</evidence>
<comment type="subunit">
    <text evidence="15">Interacts (via N-terminus) with ATRIP. Interacts with ATM, ATR and MDC1. Interacts with XPA (via N-terminus) upon UV irradiation. Interacts with CEP83, CCDC92, TTBK2, DVL3, NPHP3 and weakly with NPHP4. Interacts with DZIP1.</text>
</comment>
<dbReference type="InterPro" id="IPR051841">
    <property type="entry name" value="MT-Golgi_org_protein"/>
</dbReference>
<feature type="region of interest" description="Disordered" evidence="17">
    <location>
        <begin position="100"/>
        <end position="525"/>
    </location>
</feature>
<evidence type="ECO:0000256" key="14">
    <source>
        <dbReference type="ARBA" id="ARBA00056906"/>
    </source>
</evidence>
<dbReference type="GO" id="GO:0005814">
    <property type="term" value="C:centriole"/>
    <property type="evidence" value="ECO:0007669"/>
    <property type="project" value="UniProtKB-SubCell"/>
</dbReference>
<evidence type="ECO:0000256" key="17">
    <source>
        <dbReference type="SAM" id="MobiDB-lite"/>
    </source>
</evidence>
<dbReference type="InterPro" id="IPR001202">
    <property type="entry name" value="WW_dom"/>
</dbReference>
<dbReference type="PROSITE" id="PS01159">
    <property type="entry name" value="WW_DOMAIN_1"/>
    <property type="match status" value="1"/>
</dbReference>
<keyword evidence="13" id="KW-0131">Cell cycle</keyword>
<feature type="compositionally biased region" description="Basic residues" evidence="17">
    <location>
        <begin position="112"/>
        <end position="128"/>
    </location>
</feature>
<reference evidence="19 20" key="1">
    <citation type="submission" date="2024-04" db="EMBL/GenBank/DDBJ databases">
        <authorList>
            <person name="Waldvogel A.-M."/>
            <person name="Schoenle A."/>
        </authorList>
    </citation>
    <scope>NUCLEOTIDE SEQUENCE [LARGE SCALE GENOMIC DNA]</scope>
</reference>
<dbReference type="AlphaFoldDB" id="A0AAV2J017"/>
<evidence type="ECO:0000256" key="13">
    <source>
        <dbReference type="ARBA" id="ARBA00023306"/>
    </source>
</evidence>
<evidence type="ECO:0000259" key="18">
    <source>
        <dbReference type="PROSITE" id="PS50020"/>
    </source>
</evidence>
<dbReference type="EMBL" id="OZ035832">
    <property type="protein sequence ID" value="CAL1570812.1"/>
    <property type="molecule type" value="Genomic_DNA"/>
</dbReference>
<accession>A0AAV2J017</accession>
<feature type="region of interest" description="Disordered" evidence="17">
    <location>
        <begin position="545"/>
        <end position="564"/>
    </location>
</feature>
<dbReference type="FunFam" id="3.30.1470.10:FF:000001">
    <property type="entry name" value="Centrosomal protein of 164 kDa"/>
    <property type="match status" value="1"/>
</dbReference>
<feature type="region of interest" description="Disordered" evidence="17">
    <location>
        <begin position="798"/>
        <end position="830"/>
    </location>
</feature>
<evidence type="ECO:0000313" key="20">
    <source>
        <dbReference type="Proteomes" id="UP001497482"/>
    </source>
</evidence>
<feature type="region of interest" description="Disordered" evidence="17">
    <location>
        <begin position="913"/>
        <end position="951"/>
    </location>
</feature>
<proteinExistence type="predicted"/>
<dbReference type="GO" id="GO:0060271">
    <property type="term" value="P:cilium assembly"/>
    <property type="evidence" value="ECO:0007669"/>
    <property type="project" value="TreeGrafter"/>
</dbReference>
<name>A0AAV2J017_KNICA</name>
<dbReference type="PROSITE" id="PS50020">
    <property type="entry name" value="WW_DOMAIN_2"/>
    <property type="match status" value="1"/>
</dbReference>
<feature type="region of interest" description="Disordered" evidence="17">
    <location>
        <begin position="1061"/>
        <end position="1102"/>
    </location>
</feature>
<comment type="subcellular location">
    <subcellularLocation>
        <location evidence="1">Cytoplasm</location>
        <location evidence="1">Cytoskeleton</location>
        <location evidence="1">Microtubule organizing center</location>
        <location evidence="1">Centrosome</location>
        <location evidence="1">Centriole</location>
    </subcellularLocation>
    <subcellularLocation>
        <location evidence="2">Nucleus</location>
    </subcellularLocation>
</comment>
<keyword evidence="12" id="KW-0539">Nucleus</keyword>
<dbReference type="InterPro" id="IPR036020">
    <property type="entry name" value="WW_dom_sf"/>
</dbReference>
<keyword evidence="10" id="KW-0234">DNA repair</keyword>
<feature type="compositionally biased region" description="Basic and acidic residues" evidence="17">
    <location>
        <begin position="363"/>
        <end position="372"/>
    </location>
</feature>
<keyword evidence="11" id="KW-0206">Cytoskeleton</keyword>
<dbReference type="GO" id="GO:0005813">
    <property type="term" value="C:centrosome"/>
    <property type="evidence" value="ECO:0007669"/>
    <property type="project" value="TreeGrafter"/>
</dbReference>
<evidence type="ECO:0000256" key="8">
    <source>
        <dbReference type="ARBA" id="ARBA00022794"/>
    </source>
</evidence>
<evidence type="ECO:0000256" key="15">
    <source>
        <dbReference type="ARBA" id="ARBA00061715"/>
    </source>
</evidence>
<feature type="compositionally biased region" description="Basic and acidic residues" evidence="17">
    <location>
        <begin position="430"/>
        <end position="451"/>
    </location>
</feature>
<dbReference type="Proteomes" id="UP001497482">
    <property type="component" value="Chromosome 10"/>
</dbReference>
<keyword evidence="5" id="KW-0132">Cell division</keyword>
<feature type="compositionally biased region" description="Low complexity" evidence="17">
    <location>
        <begin position="1133"/>
        <end position="1152"/>
    </location>
</feature>
<keyword evidence="4" id="KW-0597">Phosphoprotein</keyword>
<feature type="compositionally biased region" description="Polar residues" evidence="17">
    <location>
        <begin position="1017"/>
        <end position="1027"/>
    </location>
</feature>
<keyword evidence="7" id="KW-0498">Mitosis</keyword>
<dbReference type="GO" id="GO:0051301">
    <property type="term" value="P:cell division"/>
    <property type="evidence" value="ECO:0007669"/>
    <property type="project" value="UniProtKB-KW"/>
</dbReference>
<keyword evidence="20" id="KW-1185">Reference proteome</keyword>
<feature type="compositionally biased region" description="Basic and acidic residues" evidence="17">
    <location>
        <begin position="480"/>
        <end position="489"/>
    </location>
</feature>
<dbReference type="CDD" id="cd00201">
    <property type="entry name" value="WW"/>
    <property type="match status" value="1"/>
</dbReference>
<evidence type="ECO:0000256" key="12">
    <source>
        <dbReference type="ARBA" id="ARBA00023242"/>
    </source>
</evidence>
<dbReference type="PANTHER" id="PTHR18902">
    <property type="entry name" value="NUCLEAR MITOTIC APPARATUS PROTEIN 1-RELATED"/>
    <property type="match status" value="1"/>
</dbReference>
<feature type="compositionally biased region" description="Basic and acidic residues" evidence="17">
    <location>
        <begin position="672"/>
        <end position="684"/>
    </location>
</feature>
<dbReference type="SMART" id="SM00456">
    <property type="entry name" value="WW"/>
    <property type="match status" value="1"/>
</dbReference>
<feature type="compositionally biased region" description="Acidic residues" evidence="17">
    <location>
        <begin position="318"/>
        <end position="331"/>
    </location>
</feature>
<evidence type="ECO:0000256" key="9">
    <source>
        <dbReference type="ARBA" id="ARBA00023054"/>
    </source>
</evidence>
<feature type="region of interest" description="Disordered" evidence="17">
    <location>
        <begin position="1130"/>
        <end position="1161"/>
    </location>
</feature>
<evidence type="ECO:0000256" key="5">
    <source>
        <dbReference type="ARBA" id="ARBA00022618"/>
    </source>
</evidence>
<keyword evidence="8" id="KW-0970">Cilium biogenesis/degradation</keyword>
<dbReference type="Gene3D" id="3.30.1470.10">
    <property type="entry name" value="Photosystem I PsaD, reaction center subunit II"/>
    <property type="match status" value="1"/>
</dbReference>
<sequence length="1210" mass="137984">MSGVLVGDQLILEEEYDDDYVPSEQEVREYAKEIGIDPETESELMWLAREGVIAPLPSVWKPCQDVTGEIYYFNFSTGQSSWEHPGDEHYRSLVTQERENFKQAASSGGAKKEKKKKKDKVKEKKKKKESMLGSGLRPIPSPLGGVGGLAPLRGLDTPGLSPLGSVPPLKRTLGSTAGLEPLKPPLGSSRSSGASSVIGLRQDERVSLNLHDFEDEEDNDEGRISENRSGNDSGGLPKNLHLTLDDLGSGIQYEDSEGSAEAPEPELQNLALSRELSPEPPSQQGRESPAALCQDEVREEDQAGPSKPKQTPDHSEQDIEEEIENIEEEDFGERGAEEEMIEEKSDLENQSQRGQQIEEEVFEDKIEAEKSQKTTNPEQDADEGEVKNVPDAAEDDSINSDASSFTHNKLKNVGDVEDLSAATSPALGKKFADNRPKLKEAQSIPRVDRLTLHQSTLSDSSHSDPKDDVVPDKTNLGASSEHKRPETSRGRPGRGLDTGLSVHSREGKDEASEKYKNMSECEVEEEKERLMKLKQKRIQELEDELKRQEEEEEKRMKAESEERLRALRQTLMKKRKEEEAKLQESERVLEELKASVRADREEQEQKIRRERKAILTDLQMELEEEQDAERNKLYTQKKQDLERLKAEIEEEFEKERARLQMDKEERLSALRHEAKSTGGRRDLISPKPEQQLSEYRRELSDVLQEVREEEERQHRRKMEQLEEVHRREIDDIREKYRDKESIERERMIIRLKEELQQLEASHALQLEKIKIQHNFQVEKLRLENIRKEKELRDLSNEMELRSSRLQSQEAALQSQEEDLNRKRKSLEAEGQEVDKCIESLPRLVHERDVLKQELQLEREEKREAQELMRVARDAEARVRAEQRRSHEEQQRLESKVQLLQERCERLSLRGSRDFGAAEASAPNLDPKADSKASDAADSVEEPPLLVEELDPPLSPAADSHSRLYEAKTHIPSHSSSIHKTKAFLERESRKLVEREAALTEDLRQTLQQMPERTVTFDLSDSDGSSTVDPPFSRDQPSVPHRVQELVESLQQVSGQLNSVLGSLAQRPNPSSFTLPQPGLDFSHASRSQTSRNWAPPPPMFSSTLNTGLKPSDDLINSRWRQIFPEAAMGQTVSRRPYSSPLSQSSWSSSHRQSGTDGHRIQDLIDSNKRWLEVRRKDTSIPLLTRYRPATNGGLIQLGLDDNNEIRVFHY</sequence>
<evidence type="ECO:0000256" key="16">
    <source>
        <dbReference type="ARBA" id="ARBA00067900"/>
    </source>
</evidence>
<evidence type="ECO:0000256" key="6">
    <source>
        <dbReference type="ARBA" id="ARBA00022763"/>
    </source>
</evidence>
<evidence type="ECO:0000256" key="7">
    <source>
        <dbReference type="ARBA" id="ARBA00022776"/>
    </source>
</evidence>
<feature type="compositionally biased region" description="Low complexity" evidence="17">
    <location>
        <begin position="935"/>
        <end position="946"/>
    </location>
</feature>
<feature type="domain" description="WW" evidence="18">
    <location>
        <begin position="54"/>
        <end position="87"/>
    </location>
</feature>
<feature type="compositionally biased region" description="Low complexity" evidence="17">
    <location>
        <begin position="158"/>
        <end position="169"/>
    </location>
</feature>
<protein>
    <recommendedName>
        <fullName evidence="16">Centrosomal protein of 164 kDa</fullName>
    </recommendedName>
</protein>
<gene>
    <name evidence="19" type="ORF">KC01_LOCUS3037</name>
</gene>
<feature type="compositionally biased region" description="Basic and acidic residues" evidence="17">
    <location>
        <begin position="461"/>
        <end position="471"/>
    </location>
</feature>
<evidence type="ECO:0000256" key="1">
    <source>
        <dbReference type="ARBA" id="ARBA00004114"/>
    </source>
</evidence>
<organism evidence="19 20">
    <name type="scientific">Knipowitschia caucasica</name>
    <name type="common">Caucasian dwarf goby</name>
    <name type="synonym">Pomatoschistus caucasicus</name>
    <dbReference type="NCBI Taxonomy" id="637954"/>
    <lineage>
        <taxon>Eukaryota</taxon>
        <taxon>Metazoa</taxon>
        <taxon>Chordata</taxon>
        <taxon>Craniata</taxon>
        <taxon>Vertebrata</taxon>
        <taxon>Euteleostomi</taxon>
        <taxon>Actinopterygii</taxon>
        <taxon>Neopterygii</taxon>
        <taxon>Teleostei</taxon>
        <taxon>Neoteleostei</taxon>
        <taxon>Acanthomorphata</taxon>
        <taxon>Gobiaria</taxon>
        <taxon>Gobiiformes</taxon>
        <taxon>Gobioidei</taxon>
        <taxon>Gobiidae</taxon>
        <taxon>Gobiinae</taxon>
        <taxon>Knipowitschia</taxon>
    </lineage>
</organism>
<comment type="function">
    <text evidence="14">Plays a role in microtubule organization and/or maintenance for the formation of primary cilia (PC), a microtubule-based structure that protrudes from the surface of epithelial cells. Plays a critical role in G2/M checkpoint and nuclear divisions. A key player in the DNA damage-activated ATR/ATM signaling cascade since it is required for the proper phosphorylation of H2AX, RPA, CHEK2 and CHEK1. Plays a critical role in chromosome segregation, acting as a mediator required for the maintenance of genomic stability through modulation of MDC1, RPA and CHEK1.</text>
</comment>
<feature type="compositionally biased region" description="Polar residues" evidence="17">
    <location>
        <begin position="1061"/>
        <end position="1074"/>
    </location>
</feature>
<evidence type="ECO:0000256" key="4">
    <source>
        <dbReference type="ARBA" id="ARBA00022553"/>
    </source>
</evidence>
<feature type="compositionally biased region" description="Basic and acidic residues" evidence="17">
    <location>
        <begin position="503"/>
        <end position="519"/>
    </location>
</feature>
<feature type="compositionally biased region" description="Low complexity" evidence="17">
    <location>
        <begin position="187"/>
        <end position="196"/>
    </location>
</feature>
<dbReference type="GO" id="GO:0097539">
    <property type="term" value="C:ciliary transition fiber"/>
    <property type="evidence" value="ECO:0007669"/>
    <property type="project" value="TreeGrafter"/>
</dbReference>
<feature type="region of interest" description="Disordered" evidence="17">
    <location>
        <begin position="1017"/>
        <end position="1037"/>
    </location>
</feature>
<feature type="compositionally biased region" description="Basic and acidic residues" evidence="17">
    <location>
        <begin position="332"/>
        <end position="347"/>
    </location>
</feature>
<keyword evidence="9" id="KW-0175">Coiled coil</keyword>